<dbReference type="SUPFAM" id="SSF55186">
    <property type="entry name" value="ThrRS/AlaRS common domain"/>
    <property type="match status" value="1"/>
</dbReference>
<dbReference type="GO" id="GO:0002161">
    <property type="term" value="F:aminoacyl-tRNA deacylase activity"/>
    <property type="evidence" value="ECO:0007669"/>
    <property type="project" value="TreeGrafter"/>
</dbReference>
<dbReference type="Gene3D" id="3.30.54.20">
    <property type="match status" value="1"/>
</dbReference>
<dbReference type="EMBL" id="QLLG01000803">
    <property type="protein sequence ID" value="RMX62197.1"/>
    <property type="molecule type" value="Genomic_DNA"/>
</dbReference>
<dbReference type="GO" id="GO:0004813">
    <property type="term" value="F:alanine-tRNA ligase activity"/>
    <property type="evidence" value="ECO:0007669"/>
    <property type="project" value="TreeGrafter"/>
</dbReference>
<gene>
    <name evidence="2" type="ORF">DD237_006284</name>
    <name evidence="1" type="ORF">DD238_004304</name>
</gene>
<dbReference type="AlphaFoldDB" id="A0A3M6V7J9"/>
<reference evidence="3 4" key="1">
    <citation type="submission" date="2018-06" db="EMBL/GenBank/DDBJ databases">
        <title>Comparative genomics of downy mildews reveals potential adaptations to biotrophy.</title>
        <authorList>
            <person name="Fletcher K."/>
            <person name="Klosterman S.J."/>
            <person name="Derevnina L."/>
            <person name="Martin F."/>
            <person name="Koike S."/>
            <person name="Reyes Chin-Wo S."/>
            <person name="Mou B."/>
            <person name="Michelmore R."/>
        </authorList>
    </citation>
    <scope>NUCLEOTIDE SEQUENCE [LARGE SCALE GENOMIC DNA]</scope>
    <source>
        <strain evidence="2 4">R13</strain>
        <strain evidence="1 3">R14</strain>
    </source>
</reference>
<dbReference type="STRING" id="542832.A0A3M6V7J9"/>
<dbReference type="InterPro" id="IPR050058">
    <property type="entry name" value="Ala-tRNA_ligase"/>
</dbReference>
<comment type="caution">
    <text evidence="1">The sequence shown here is derived from an EMBL/GenBank/DDBJ whole genome shotgun (WGS) entry which is preliminary data.</text>
</comment>
<accession>A0A3M6V7J9</accession>
<dbReference type="GO" id="GO:0006419">
    <property type="term" value="P:alanyl-tRNA aminoacylation"/>
    <property type="evidence" value="ECO:0007669"/>
    <property type="project" value="TreeGrafter"/>
</dbReference>
<dbReference type="InterPro" id="IPR018163">
    <property type="entry name" value="Thr/Ala-tRNA-synth_IIc_edit"/>
</dbReference>
<dbReference type="GO" id="GO:0000166">
    <property type="term" value="F:nucleotide binding"/>
    <property type="evidence" value="ECO:0007669"/>
    <property type="project" value="InterPro"/>
</dbReference>
<evidence type="ECO:0000313" key="1">
    <source>
        <dbReference type="EMBL" id="RMX62197.1"/>
    </source>
</evidence>
<dbReference type="PANTHER" id="PTHR11777:SF9">
    <property type="entry name" value="ALANINE--TRNA LIGASE, CYTOPLASMIC"/>
    <property type="match status" value="1"/>
</dbReference>
<dbReference type="VEuPathDB" id="FungiDB:DD237_006284"/>
<dbReference type="GO" id="GO:0005739">
    <property type="term" value="C:mitochondrion"/>
    <property type="evidence" value="ECO:0007669"/>
    <property type="project" value="TreeGrafter"/>
</dbReference>
<dbReference type="Gene3D" id="3.10.310.40">
    <property type="match status" value="1"/>
</dbReference>
<evidence type="ECO:0000313" key="3">
    <source>
        <dbReference type="Proteomes" id="UP000282087"/>
    </source>
</evidence>
<evidence type="ECO:0000313" key="2">
    <source>
        <dbReference type="EMBL" id="RQM09691.1"/>
    </source>
</evidence>
<dbReference type="Gene3D" id="3.30.980.10">
    <property type="entry name" value="Threonyl-trna Synthetase, Chain A, domain 2"/>
    <property type="match status" value="1"/>
</dbReference>
<dbReference type="Proteomes" id="UP000286097">
    <property type="component" value="Unassembled WGS sequence"/>
</dbReference>
<proteinExistence type="predicted"/>
<organism evidence="1 3">
    <name type="scientific">Peronospora effusa</name>
    <dbReference type="NCBI Taxonomy" id="542832"/>
    <lineage>
        <taxon>Eukaryota</taxon>
        <taxon>Sar</taxon>
        <taxon>Stramenopiles</taxon>
        <taxon>Oomycota</taxon>
        <taxon>Peronosporomycetes</taxon>
        <taxon>Peronosporales</taxon>
        <taxon>Peronosporaceae</taxon>
        <taxon>Peronospora</taxon>
    </lineage>
</organism>
<protein>
    <submittedName>
        <fullName evidence="1">Uncharacterized protein</fullName>
    </submittedName>
</protein>
<keyword evidence="3" id="KW-1185">Reference proteome</keyword>
<evidence type="ECO:0000313" key="4">
    <source>
        <dbReference type="Proteomes" id="UP000286097"/>
    </source>
</evidence>
<sequence>MAYADVSALLFPADGSEPTVEAHVDRKFRSGCARALKAELGEHVTQTGLQVTSNRLRFDFARFGALTVEEMGSVEARVNKYAAAELVVTTIEKKPSEAVPCATSATNMKISYVLFALAVMMLQRTPRLEYLYRANSAEEHTYTMHVKCFPLYLVSEGSVAAGTRRVEAVAGQAGVRYLQAKAETRNEVAETLSTTPDRMVERVTKLQKQLKQLENRAQMLGDVVLLGSQIACIANAAAKAHASKLLQQVIKLLGGHGDGNARFAPGSVPAEHVLQEMVHRVVIEDYYLDTKD</sequence>
<dbReference type="PANTHER" id="PTHR11777">
    <property type="entry name" value="ALANYL-TRNA SYNTHETASE"/>
    <property type="match status" value="1"/>
</dbReference>
<name>A0A3M6V7J9_9STRA</name>
<dbReference type="Proteomes" id="UP000282087">
    <property type="component" value="Unassembled WGS sequence"/>
</dbReference>
<dbReference type="EMBL" id="QKXF01000675">
    <property type="protein sequence ID" value="RQM09691.1"/>
    <property type="molecule type" value="Genomic_DNA"/>
</dbReference>